<keyword evidence="2" id="KW-1185">Reference proteome</keyword>
<comment type="caution">
    <text evidence="1">The sequence shown here is derived from an EMBL/GenBank/DDBJ whole genome shotgun (WGS) entry which is preliminary data.</text>
</comment>
<dbReference type="AlphaFoldDB" id="A0A016UWU6"/>
<evidence type="ECO:0000313" key="1">
    <source>
        <dbReference type="EMBL" id="EYC19655.1"/>
    </source>
</evidence>
<dbReference type="Proteomes" id="UP000024635">
    <property type="component" value="Unassembled WGS sequence"/>
</dbReference>
<reference evidence="2" key="1">
    <citation type="journal article" date="2015" name="Nat. Genet.">
        <title>The genome and transcriptome of the zoonotic hookworm Ancylostoma ceylanicum identify infection-specific gene families.</title>
        <authorList>
            <person name="Schwarz E.M."/>
            <person name="Hu Y."/>
            <person name="Antoshechkin I."/>
            <person name="Miller M.M."/>
            <person name="Sternberg P.W."/>
            <person name="Aroian R.V."/>
        </authorList>
    </citation>
    <scope>NUCLEOTIDE SEQUENCE</scope>
    <source>
        <strain evidence="2">HY135</strain>
    </source>
</reference>
<gene>
    <name evidence="1" type="primary">Acey_s0024.g992</name>
    <name evidence="1" type="ORF">Y032_0024g992</name>
</gene>
<sequence>MLLTTCAVHKSVNSLHGSNPVGAHAGADSGSRWNMLDQTTGSTKKQIDLNMCTLAKLYWLRSVLFLL</sequence>
<dbReference type="EMBL" id="JARK01001360">
    <property type="protein sequence ID" value="EYC19655.1"/>
    <property type="molecule type" value="Genomic_DNA"/>
</dbReference>
<organism evidence="1 2">
    <name type="scientific">Ancylostoma ceylanicum</name>
    <dbReference type="NCBI Taxonomy" id="53326"/>
    <lineage>
        <taxon>Eukaryota</taxon>
        <taxon>Metazoa</taxon>
        <taxon>Ecdysozoa</taxon>
        <taxon>Nematoda</taxon>
        <taxon>Chromadorea</taxon>
        <taxon>Rhabditida</taxon>
        <taxon>Rhabditina</taxon>
        <taxon>Rhabditomorpha</taxon>
        <taxon>Strongyloidea</taxon>
        <taxon>Ancylostomatidae</taxon>
        <taxon>Ancylostomatinae</taxon>
        <taxon>Ancylostoma</taxon>
    </lineage>
</organism>
<name>A0A016UWU6_9BILA</name>
<proteinExistence type="predicted"/>
<protein>
    <submittedName>
        <fullName evidence="1">Uncharacterized protein</fullName>
    </submittedName>
</protein>
<evidence type="ECO:0000313" key="2">
    <source>
        <dbReference type="Proteomes" id="UP000024635"/>
    </source>
</evidence>
<accession>A0A016UWU6</accession>